<dbReference type="OrthoDB" id="6500128at2759"/>
<dbReference type="InterPro" id="IPR017871">
    <property type="entry name" value="ABC_transporter-like_CS"/>
</dbReference>
<dbReference type="Gene3D" id="3.40.50.300">
    <property type="entry name" value="P-loop containing nucleotide triphosphate hydrolases"/>
    <property type="match status" value="1"/>
</dbReference>
<accession>A0A0C2X613</accession>
<sequence>MAKRKDKYSNSTTQENGHAPKQEVNGTSHKQYPHRNSPIFKAWSGSRLTRSSADPLLPGSQRDFTLANIFHAFQIVRLCLWDMFLLMWRLHPTRTTLLLFFNIIRGVFPAVRGYSRARILDEVQHLFATESLAFGQLGKLLLTDGIRMFAEKLVHVFSTHNEDVVQQTTRFHVEYLQMQVRLRLDMPALCDPEVRDILAEADMFVRSFSGMGSFMLLSPLDMIRMFTTVAEILSQLFVLWSMSLSSARAFQSSQHWTEIMILAMAVFPTVLNYVHSKFFAFSNQDRWSHSLEEAEGSRLEERHERMRNMAYSERYKREVLLFGMGDWILESWAEAKRALAIRPTSIMDSTTTAAQSFAQSTSLEFFSLMQTLPLALQFSTASLGAVTMYRTAAEMLLQTISEFKTSLRLFYQGIFLLGAFHVALSLEPMLSPPQEDRIEYTSDSDNGMKIDIKELSFTYPGKSTPTLHNVNFKVNPGEVVAIVGCNGSGKSTFLNVLLRLYDFDDGSFRINNIDVRRYAAEDLHSNTSAVFQEFSQFNATLRENVGVGMIKDMDSDLAVREALQAGGGGKLLDALPNGLDSVLDDGFGFTFGASLDRRSLSGGEWQRVAISRAFMRPHADLYVFDEANSALDAAAQNELFERITNGCVSTINGHTRKKTVIYVTHRLSTVRRADKIAMFENGTITEFGTHAELVSRPQSSYKNLYKAFMSDSSDWALVERAHSISPPPQSF</sequence>
<dbReference type="SUPFAM" id="SSF52540">
    <property type="entry name" value="P-loop containing nucleoside triphosphate hydrolases"/>
    <property type="match status" value="1"/>
</dbReference>
<dbReference type="InterPro" id="IPR003439">
    <property type="entry name" value="ABC_transporter-like_ATP-bd"/>
</dbReference>
<evidence type="ECO:0000256" key="2">
    <source>
        <dbReference type="ARBA" id="ARBA00022840"/>
    </source>
</evidence>
<organism evidence="5 6">
    <name type="scientific">Serendipita vermifera MAFF 305830</name>
    <dbReference type="NCBI Taxonomy" id="933852"/>
    <lineage>
        <taxon>Eukaryota</taxon>
        <taxon>Fungi</taxon>
        <taxon>Dikarya</taxon>
        <taxon>Basidiomycota</taxon>
        <taxon>Agaricomycotina</taxon>
        <taxon>Agaricomycetes</taxon>
        <taxon>Sebacinales</taxon>
        <taxon>Serendipitaceae</taxon>
        <taxon>Serendipita</taxon>
    </lineage>
</organism>
<dbReference type="Proteomes" id="UP000054097">
    <property type="component" value="Unassembled WGS sequence"/>
</dbReference>
<keyword evidence="1" id="KW-0547">Nucleotide-binding</keyword>
<dbReference type="PROSITE" id="PS50893">
    <property type="entry name" value="ABC_TRANSPORTER_2"/>
    <property type="match status" value="1"/>
</dbReference>
<reference evidence="5 6" key="1">
    <citation type="submission" date="2014-04" db="EMBL/GenBank/DDBJ databases">
        <authorList>
            <consortium name="DOE Joint Genome Institute"/>
            <person name="Kuo A."/>
            <person name="Zuccaro A."/>
            <person name="Kohler A."/>
            <person name="Nagy L.G."/>
            <person name="Floudas D."/>
            <person name="Copeland A."/>
            <person name="Barry K.W."/>
            <person name="Cichocki N."/>
            <person name="Veneault-Fourrey C."/>
            <person name="LaButti K."/>
            <person name="Lindquist E.A."/>
            <person name="Lipzen A."/>
            <person name="Lundell T."/>
            <person name="Morin E."/>
            <person name="Murat C."/>
            <person name="Sun H."/>
            <person name="Tunlid A."/>
            <person name="Henrissat B."/>
            <person name="Grigoriev I.V."/>
            <person name="Hibbett D.S."/>
            <person name="Martin F."/>
            <person name="Nordberg H.P."/>
            <person name="Cantor M.N."/>
            <person name="Hua S.X."/>
        </authorList>
    </citation>
    <scope>NUCLEOTIDE SEQUENCE [LARGE SCALE GENOMIC DNA]</scope>
    <source>
        <strain evidence="5 6">MAFF 305830</strain>
    </source>
</reference>
<dbReference type="PANTHER" id="PTHR24221:SF646">
    <property type="entry name" value="HAEMOLYSIN SECRETION ATP-BINDING PROTEIN"/>
    <property type="match status" value="1"/>
</dbReference>
<dbReference type="EMBL" id="KN824278">
    <property type="protein sequence ID" value="KIM33538.1"/>
    <property type="molecule type" value="Genomic_DNA"/>
</dbReference>
<dbReference type="PANTHER" id="PTHR24221">
    <property type="entry name" value="ATP-BINDING CASSETTE SUB-FAMILY B"/>
    <property type="match status" value="1"/>
</dbReference>
<evidence type="ECO:0000256" key="3">
    <source>
        <dbReference type="SAM" id="MobiDB-lite"/>
    </source>
</evidence>
<feature type="region of interest" description="Disordered" evidence="3">
    <location>
        <begin position="1"/>
        <end position="34"/>
    </location>
</feature>
<dbReference type="GO" id="GO:0016887">
    <property type="term" value="F:ATP hydrolysis activity"/>
    <property type="evidence" value="ECO:0007669"/>
    <property type="project" value="InterPro"/>
</dbReference>
<evidence type="ECO:0000256" key="1">
    <source>
        <dbReference type="ARBA" id="ARBA00022741"/>
    </source>
</evidence>
<keyword evidence="2" id="KW-0067">ATP-binding</keyword>
<dbReference type="Pfam" id="PF00005">
    <property type="entry name" value="ABC_tran"/>
    <property type="match status" value="1"/>
</dbReference>
<evidence type="ECO:0000313" key="5">
    <source>
        <dbReference type="EMBL" id="KIM33538.1"/>
    </source>
</evidence>
<dbReference type="InterPro" id="IPR039421">
    <property type="entry name" value="Type_1_exporter"/>
</dbReference>
<evidence type="ECO:0000259" key="4">
    <source>
        <dbReference type="PROSITE" id="PS50893"/>
    </source>
</evidence>
<proteinExistence type="predicted"/>
<dbReference type="STRING" id="933852.A0A0C2X613"/>
<evidence type="ECO:0000313" key="6">
    <source>
        <dbReference type="Proteomes" id="UP000054097"/>
    </source>
</evidence>
<dbReference type="HOGENOM" id="CLU_000604_84_3_1"/>
<dbReference type="AlphaFoldDB" id="A0A0C2X613"/>
<protein>
    <recommendedName>
        <fullName evidence="4">ABC transporter domain-containing protein</fullName>
    </recommendedName>
</protein>
<dbReference type="GO" id="GO:0005524">
    <property type="term" value="F:ATP binding"/>
    <property type="evidence" value="ECO:0007669"/>
    <property type="project" value="UniProtKB-KW"/>
</dbReference>
<dbReference type="InterPro" id="IPR003593">
    <property type="entry name" value="AAA+_ATPase"/>
</dbReference>
<dbReference type="PROSITE" id="PS00211">
    <property type="entry name" value="ABC_TRANSPORTER_1"/>
    <property type="match status" value="1"/>
</dbReference>
<dbReference type="SMART" id="SM00382">
    <property type="entry name" value="AAA"/>
    <property type="match status" value="1"/>
</dbReference>
<dbReference type="GO" id="GO:0034040">
    <property type="term" value="F:ATPase-coupled lipid transmembrane transporter activity"/>
    <property type="evidence" value="ECO:0007669"/>
    <property type="project" value="TreeGrafter"/>
</dbReference>
<feature type="domain" description="ABC transporter" evidence="4">
    <location>
        <begin position="450"/>
        <end position="706"/>
    </location>
</feature>
<name>A0A0C2X613_SERVB</name>
<reference evidence="6" key="2">
    <citation type="submission" date="2015-01" db="EMBL/GenBank/DDBJ databases">
        <title>Evolutionary Origins and Diversification of the Mycorrhizal Mutualists.</title>
        <authorList>
            <consortium name="DOE Joint Genome Institute"/>
            <consortium name="Mycorrhizal Genomics Consortium"/>
            <person name="Kohler A."/>
            <person name="Kuo A."/>
            <person name="Nagy L.G."/>
            <person name="Floudas D."/>
            <person name="Copeland A."/>
            <person name="Barry K.W."/>
            <person name="Cichocki N."/>
            <person name="Veneault-Fourrey C."/>
            <person name="LaButti K."/>
            <person name="Lindquist E.A."/>
            <person name="Lipzen A."/>
            <person name="Lundell T."/>
            <person name="Morin E."/>
            <person name="Murat C."/>
            <person name="Riley R."/>
            <person name="Ohm R."/>
            <person name="Sun H."/>
            <person name="Tunlid A."/>
            <person name="Henrissat B."/>
            <person name="Grigoriev I.V."/>
            <person name="Hibbett D.S."/>
            <person name="Martin F."/>
        </authorList>
    </citation>
    <scope>NUCLEOTIDE SEQUENCE [LARGE SCALE GENOMIC DNA]</scope>
    <source>
        <strain evidence="6">MAFF 305830</strain>
    </source>
</reference>
<dbReference type="InterPro" id="IPR027417">
    <property type="entry name" value="P-loop_NTPase"/>
</dbReference>
<gene>
    <name evidence="5" type="ORF">M408DRAFT_326231</name>
</gene>
<keyword evidence="6" id="KW-1185">Reference proteome</keyword>
<dbReference type="CDD" id="cd03228">
    <property type="entry name" value="ABCC_MRP_Like"/>
    <property type="match status" value="1"/>
</dbReference>